<dbReference type="Gene3D" id="3.40.50.720">
    <property type="entry name" value="NAD(P)-binding Rossmann-like Domain"/>
    <property type="match status" value="1"/>
</dbReference>
<dbReference type="InterPro" id="IPR051604">
    <property type="entry name" value="Ergot_Alk_Oxidoreductase"/>
</dbReference>
<dbReference type="Proteomes" id="UP000319014">
    <property type="component" value="Unassembled WGS sequence"/>
</dbReference>
<proteinExistence type="predicted"/>
<keyword evidence="3" id="KW-1185">Reference proteome</keyword>
<organism evidence="2 3">
    <name type="scientific">Paracoccus laeviglucosivorans</name>
    <dbReference type="NCBI Taxonomy" id="1197861"/>
    <lineage>
        <taxon>Bacteria</taxon>
        <taxon>Pseudomonadati</taxon>
        <taxon>Pseudomonadota</taxon>
        <taxon>Alphaproteobacteria</taxon>
        <taxon>Rhodobacterales</taxon>
        <taxon>Paracoccaceae</taxon>
        <taxon>Paracoccus</taxon>
    </lineage>
</organism>
<dbReference type="PANTHER" id="PTHR43162">
    <property type="match status" value="1"/>
</dbReference>
<dbReference type="AlphaFoldDB" id="A0A521ECX0"/>
<gene>
    <name evidence="2" type="ORF">SAMN06265221_112100</name>
</gene>
<dbReference type="Pfam" id="PF05368">
    <property type="entry name" value="NmrA"/>
    <property type="match status" value="1"/>
</dbReference>
<evidence type="ECO:0000259" key="1">
    <source>
        <dbReference type="Pfam" id="PF05368"/>
    </source>
</evidence>
<dbReference type="Gene3D" id="3.90.25.10">
    <property type="entry name" value="UDP-galactose 4-epimerase, domain 1"/>
    <property type="match status" value="1"/>
</dbReference>
<feature type="domain" description="NmrA-like" evidence="1">
    <location>
        <begin position="37"/>
        <end position="225"/>
    </location>
</feature>
<protein>
    <submittedName>
        <fullName evidence="2">Uncharacterized conserved protein YbjT, contains NAD(P)-binding and DUF2867 domains</fullName>
    </submittedName>
</protein>
<accession>A0A521ECX0</accession>
<dbReference type="PANTHER" id="PTHR43162:SF1">
    <property type="entry name" value="PRESTALK A DIFFERENTIATION PROTEIN A"/>
    <property type="match status" value="1"/>
</dbReference>
<dbReference type="InterPro" id="IPR036291">
    <property type="entry name" value="NAD(P)-bd_dom_sf"/>
</dbReference>
<sequence>MTGGKVAAALAAAGIPHRIGTRRPSAAGEVAFDWAAPALASNALEGAQAVYIVAPTDRSDHGRVMVPILQAALANGVKRFVLLSSSMLEPGDPMMGEVHAWIAAHAAEWAVLRPSWFMQNLMTQHRRSIMQDRVIFTATGQGRCGFIDAGDISATAVAALTSNTAWNRDHILTGPEALSYDEVAAALTASLGIPVRHVALTEEDCAARWRAQGMDDAYARTLAAMDSRIAAGAEDRVTYCVARLTRRAPVALRDFIDGNRTLWTDKPMKG</sequence>
<dbReference type="EMBL" id="FXTK01000012">
    <property type="protein sequence ID" value="SMO81776.1"/>
    <property type="molecule type" value="Genomic_DNA"/>
</dbReference>
<reference evidence="2 3" key="1">
    <citation type="submission" date="2017-05" db="EMBL/GenBank/DDBJ databases">
        <authorList>
            <person name="Varghese N."/>
            <person name="Submissions S."/>
        </authorList>
    </citation>
    <scope>NUCLEOTIDE SEQUENCE [LARGE SCALE GENOMIC DNA]</scope>
    <source>
        <strain evidence="2 3">DSM 100094</strain>
    </source>
</reference>
<dbReference type="SUPFAM" id="SSF51735">
    <property type="entry name" value="NAD(P)-binding Rossmann-fold domains"/>
    <property type="match status" value="1"/>
</dbReference>
<evidence type="ECO:0000313" key="2">
    <source>
        <dbReference type="EMBL" id="SMO81776.1"/>
    </source>
</evidence>
<name>A0A521ECX0_9RHOB</name>
<dbReference type="InterPro" id="IPR008030">
    <property type="entry name" value="NmrA-like"/>
</dbReference>
<evidence type="ECO:0000313" key="3">
    <source>
        <dbReference type="Proteomes" id="UP000319014"/>
    </source>
</evidence>